<feature type="non-terminal residue" evidence="1">
    <location>
        <position position="1"/>
    </location>
</feature>
<sequence length="26" mass="2836">RTHATHEILRYGSLSVGKDLASDATH</sequence>
<name>A0A382MWN7_9ZZZZ</name>
<dbReference type="EMBL" id="UINC01096428">
    <property type="protein sequence ID" value="SVC53299.1"/>
    <property type="molecule type" value="Genomic_DNA"/>
</dbReference>
<organism evidence="1">
    <name type="scientific">marine metagenome</name>
    <dbReference type="NCBI Taxonomy" id="408172"/>
    <lineage>
        <taxon>unclassified sequences</taxon>
        <taxon>metagenomes</taxon>
        <taxon>ecological metagenomes</taxon>
    </lineage>
</organism>
<proteinExistence type="predicted"/>
<evidence type="ECO:0000313" key="1">
    <source>
        <dbReference type="EMBL" id="SVC53299.1"/>
    </source>
</evidence>
<accession>A0A382MWN7</accession>
<gene>
    <name evidence="1" type="ORF">METZ01_LOCUS306153</name>
</gene>
<reference evidence="1" key="1">
    <citation type="submission" date="2018-05" db="EMBL/GenBank/DDBJ databases">
        <authorList>
            <person name="Lanie J.A."/>
            <person name="Ng W.-L."/>
            <person name="Kazmierczak K.M."/>
            <person name="Andrzejewski T.M."/>
            <person name="Davidsen T.M."/>
            <person name="Wayne K.J."/>
            <person name="Tettelin H."/>
            <person name="Glass J.I."/>
            <person name="Rusch D."/>
            <person name="Podicherti R."/>
            <person name="Tsui H.-C.T."/>
            <person name="Winkler M.E."/>
        </authorList>
    </citation>
    <scope>NUCLEOTIDE SEQUENCE</scope>
</reference>
<dbReference type="AlphaFoldDB" id="A0A382MWN7"/>
<protein>
    <submittedName>
        <fullName evidence="1">Uncharacterized protein</fullName>
    </submittedName>
</protein>